<dbReference type="InterPro" id="IPR025846">
    <property type="entry name" value="TBL_N"/>
</dbReference>
<reference evidence="11 12" key="1">
    <citation type="submission" date="2023-12" db="EMBL/GenBank/DDBJ databases">
        <title>A high-quality genome assembly for Dillenia turbinata (Dilleniales).</title>
        <authorList>
            <person name="Chanderbali A."/>
        </authorList>
    </citation>
    <scope>NUCLEOTIDE SEQUENCE [LARGE SCALE GENOMIC DNA]</scope>
    <source>
        <strain evidence="11">LSX21</strain>
        <tissue evidence="11">Leaf</tissue>
    </source>
</reference>
<comment type="similarity">
    <text evidence="2">Belongs to the PC-esterase family. TBL subfamily.</text>
</comment>
<dbReference type="Proteomes" id="UP001370490">
    <property type="component" value="Unassembled WGS sequence"/>
</dbReference>
<evidence type="ECO:0000313" key="11">
    <source>
        <dbReference type="EMBL" id="KAK6935497.1"/>
    </source>
</evidence>
<evidence type="ECO:0000259" key="9">
    <source>
        <dbReference type="Pfam" id="PF13839"/>
    </source>
</evidence>
<evidence type="ECO:0000256" key="4">
    <source>
        <dbReference type="ARBA" id="ARBA00022968"/>
    </source>
</evidence>
<dbReference type="EMBL" id="JBAMMX010000008">
    <property type="protein sequence ID" value="KAK6935497.1"/>
    <property type="molecule type" value="Genomic_DNA"/>
</dbReference>
<evidence type="ECO:0000259" key="10">
    <source>
        <dbReference type="Pfam" id="PF14416"/>
    </source>
</evidence>
<name>A0AAN8VTK5_9MAGN</name>
<dbReference type="Pfam" id="PF14416">
    <property type="entry name" value="PMR5N"/>
    <property type="match status" value="1"/>
</dbReference>
<feature type="region of interest" description="Disordered" evidence="7">
    <location>
        <begin position="86"/>
        <end position="111"/>
    </location>
</feature>
<keyword evidence="5 8" id="KW-1133">Transmembrane helix</keyword>
<evidence type="ECO:0000256" key="6">
    <source>
        <dbReference type="ARBA" id="ARBA00023136"/>
    </source>
</evidence>
<dbReference type="GO" id="GO:0016413">
    <property type="term" value="F:O-acetyltransferase activity"/>
    <property type="evidence" value="ECO:0007669"/>
    <property type="project" value="InterPro"/>
</dbReference>
<dbReference type="GO" id="GO:0005794">
    <property type="term" value="C:Golgi apparatus"/>
    <property type="evidence" value="ECO:0007669"/>
    <property type="project" value="TreeGrafter"/>
</dbReference>
<feature type="domain" description="Trichome birefringence-like C-terminal" evidence="9">
    <location>
        <begin position="175"/>
        <end position="466"/>
    </location>
</feature>
<sequence length="470" mass="54017">MVKEMKSWWCYNKHSNLVVKFAILILLMGFGCRFLFFGSNWFASVTVDVEDTSSNQKSELQNPPVSVSTPVTVSASLDDALDAPVIEDQLPQNQNETISGSPDDASDGDHSQELVSMTASVKCDLSMGDWIPNPSGPVYTNQTCYFLEDHQNCMRNGRPDTDYLYWRWSPRDCELPLFDAPRFLEMMKNKLWAFIGDSISRNHVQSFLCILSQVEEIVEIYHDKDYKNRRWQFPSNNFTVSITWSPFLVKADIFEDIDGVSTSEIELHLDKLDSKWTDLFMGLDYIIFSTGKWFLKTAVYHEKDKILGCHYCPKRNLTELGFEFAYRRALRSVFNFIVKSKHKGMIFYRTFTPDHFENGEWFSGGTCPKTAPLKEGEIEMKQLNSVLRAIELEEYEKAAKKASENGVHLKLLDVAPLSLLRPDGHPGAYRHFHPFAKENKAKVIYDCLHWCLPGPIDAWNDVIMEMLVNG</sequence>
<dbReference type="PANTHER" id="PTHR32285">
    <property type="entry name" value="PROTEIN TRICHOME BIREFRINGENCE-LIKE 9-RELATED"/>
    <property type="match status" value="1"/>
</dbReference>
<keyword evidence="4" id="KW-0735">Signal-anchor</keyword>
<feature type="transmembrane region" description="Helical" evidence="8">
    <location>
        <begin position="21"/>
        <end position="43"/>
    </location>
</feature>
<feature type="domain" description="Trichome birefringence-like N-terminal" evidence="10">
    <location>
        <begin position="122"/>
        <end position="174"/>
    </location>
</feature>
<proteinExistence type="inferred from homology"/>
<evidence type="ECO:0000256" key="3">
    <source>
        <dbReference type="ARBA" id="ARBA00022692"/>
    </source>
</evidence>
<keyword evidence="6 8" id="KW-0472">Membrane</keyword>
<protein>
    <submittedName>
        <fullName evidence="11">Trichome birefringence-like, N-terminal domain</fullName>
    </submittedName>
</protein>
<evidence type="ECO:0000256" key="1">
    <source>
        <dbReference type="ARBA" id="ARBA00004167"/>
    </source>
</evidence>
<dbReference type="PANTHER" id="PTHR32285:SF219">
    <property type="entry name" value="PROTEIN TRICHOME BIREFRINGENCE-LIKE 24"/>
    <property type="match status" value="1"/>
</dbReference>
<evidence type="ECO:0000256" key="2">
    <source>
        <dbReference type="ARBA" id="ARBA00007727"/>
    </source>
</evidence>
<dbReference type="InterPro" id="IPR026057">
    <property type="entry name" value="TBL_C"/>
</dbReference>
<evidence type="ECO:0000313" key="12">
    <source>
        <dbReference type="Proteomes" id="UP001370490"/>
    </source>
</evidence>
<evidence type="ECO:0000256" key="7">
    <source>
        <dbReference type="SAM" id="MobiDB-lite"/>
    </source>
</evidence>
<keyword evidence="3 8" id="KW-0812">Transmembrane</keyword>
<dbReference type="PROSITE" id="PS51257">
    <property type="entry name" value="PROKAR_LIPOPROTEIN"/>
    <property type="match status" value="1"/>
</dbReference>
<organism evidence="11 12">
    <name type="scientific">Dillenia turbinata</name>
    <dbReference type="NCBI Taxonomy" id="194707"/>
    <lineage>
        <taxon>Eukaryota</taxon>
        <taxon>Viridiplantae</taxon>
        <taxon>Streptophyta</taxon>
        <taxon>Embryophyta</taxon>
        <taxon>Tracheophyta</taxon>
        <taxon>Spermatophyta</taxon>
        <taxon>Magnoliopsida</taxon>
        <taxon>eudicotyledons</taxon>
        <taxon>Gunneridae</taxon>
        <taxon>Pentapetalae</taxon>
        <taxon>Dilleniales</taxon>
        <taxon>Dilleniaceae</taxon>
        <taxon>Dillenia</taxon>
    </lineage>
</organism>
<dbReference type="InterPro" id="IPR029962">
    <property type="entry name" value="TBL"/>
</dbReference>
<evidence type="ECO:0000256" key="8">
    <source>
        <dbReference type="SAM" id="Phobius"/>
    </source>
</evidence>
<dbReference type="GO" id="GO:0016020">
    <property type="term" value="C:membrane"/>
    <property type="evidence" value="ECO:0007669"/>
    <property type="project" value="UniProtKB-SubCell"/>
</dbReference>
<gene>
    <name evidence="11" type="ORF">RJ641_035652</name>
</gene>
<comment type="subcellular location">
    <subcellularLocation>
        <location evidence="1">Membrane</location>
        <topology evidence="1">Single-pass membrane protein</topology>
    </subcellularLocation>
</comment>
<feature type="compositionally biased region" description="Polar residues" evidence="7">
    <location>
        <begin position="90"/>
        <end position="100"/>
    </location>
</feature>
<keyword evidence="12" id="KW-1185">Reference proteome</keyword>
<dbReference type="Pfam" id="PF13839">
    <property type="entry name" value="PC-Esterase"/>
    <property type="match status" value="1"/>
</dbReference>
<dbReference type="AlphaFoldDB" id="A0AAN8VTK5"/>
<accession>A0AAN8VTK5</accession>
<comment type="caution">
    <text evidence="11">The sequence shown here is derived from an EMBL/GenBank/DDBJ whole genome shotgun (WGS) entry which is preliminary data.</text>
</comment>
<evidence type="ECO:0000256" key="5">
    <source>
        <dbReference type="ARBA" id="ARBA00022989"/>
    </source>
</evidence>